<dbReference type="EMBL" id="WIGM01000632">
    <property type="protein sequence ID" value="KAF6818542.1"/>
    <property type="molecule type" value="Genomic_DNA"/>
</dbReference>
<organism evidence="1 2">
    <name type="scientific">Colletotrichum musicola</name>
    <dbReference type="NCBI Taxonomy" id="2175873"/>
    <lineage>
        <taxon>Eukaryota</taxon>
        <taxon>Fungi</taxon>
        <taxon>Dikarya</taxon>
        <taxon>Ascomycota</taxon>
        <taxon>Pezizomycotina</taxon>
        <taxon>Sordariomycetes</taxon>
        <taxon>Hypocreomycetidae</taxon>
        <taxon>Glomerellales</taxon>
        <taxon>Glomerellaceae</taxon>
        <taxon>Colletotrichum</taxon>
        <taxon>Colletotrichum orchidearum species complex</taxon>
    </lineage>
</organism>
<accession>A0A8H6JT01</accession>
<sequence length="95" mass="10582">MLVKQTLPLLETIQEVLHASEDLPEPAMAVSLAPTLASFSLKDVLVRETGRWTTKGLVVKDKAVDLNPLKKSPPQHYIRRVPPYIVTKNEVQLLG</sequence>
<protein>
    <submittedName>
        <fullName evidence="1">Uncharacterized protein</fullName>
    </submittedName>
</protein>
<comment type="caution">
    <text evidence="1">The sequence shown here is derived from an EMBL/GenBank/DDBJ whole genome shotgun (WGS) entry which is preliminary data.</text>
</comment>
<name>A0A8H6JT01_9PEZI</name>
<keyword evidence="2" id="KW-1185">Reference proteome</keyword>
<evidence type="ECO:0000313" key="2">
    <source>
        <dbReference type="Proteomes" id="UP000639643"/>
    </source>
</evidence>
<proteinExistence type="predicted"/>
<reference evidence="1" key="1">
    <citation type="journal article" date="2020" name="Phytopathology">
        <title>Genome Sequence Resources of Colletotrichum truncatum, C. plurivorum, C. musicola, and C. sojae: Four Species Pathogenic to Soybean (Glycine max).</title>
        <authorList>
            <person name="Rogerio F."/>
            <person name="Boufleur T.R."/>
            <person name="Ciampi-Guillardi M."/>
            <person name="Sukno S.A."/>
            <person name="Thon M.R."/>
            <person name="Massola Junior N.S."/>
            <person name="Baroncelli R."/>
        </authorList>
    </citation>
    <scope>NUCLEOTIDE SEQUENCE</scope>
    <source>
        <strain evidence="1">LFN0074</strain>
    </source>
</reference>
<evidence type="ECO:0000313" key="1">
    <source>
        <dbReference type="EMBL" id="KAF6818542.1"/>
    </source>
</evidence>
<gene>
    <name evidence="1" type="ORF">CMUS01_11895</name>
</gene>
<dbReference type="Proteomes" id="UP000639643">
    <property type="component" value="Unassembled WGS sequence"/>
</dbReference>
<dbReference type="AlphaFoldDB" id="A0A8H6JT01"/>